<dbReference type="PROSITE" id="PS50853">
    <property type="entry name" value="FN3"/>
    <property type="match status" value="1"/>
</dbReference>
<dbReference type="InterPro" id="IPR013783">
    <property type="entry name" value="Ig-like_fold"/>
</dbReference>
<dbReference type="Gene3D" id="2.60.40.10">
    <property type="entry name" value="Immunoglobulins"/>
    <property type="match status" value="3"/>
</dbReference>
<evidence type="ECO:0000259" key="2">
    <source>
        <dbReference type="PROSITE" id="PS50853"/>
    </source>
</evidence>
<dbReference type="InterPro" id="IPR036116">
    <property type="entry name" value="FN3_sf"/>
</dbReference>
<dbReference type="InterPro" id="IPR013320">
    <property type="entry name" value="ConA-like_dom_sf"/>
</dbReference>
<sequence>MKCNKLFTVSGRFPLHTQAKNATVLFITLLLFLISSSARAQVSTYSFSEDISGYTPISATATVVYPAGWNDHTAGAASLINFGFDFVYDGVTHTECFVSPNGYITFGAVQPAPATYTPISTNTAHLGVISALGINLIDNTGISPIRYEIQGSTPNRILVIQWQDAERAIDPGVFNFQIKLFETSNQIQVSYGNCVPIGTTSRPVQVGLRGPNVTFPANGNVGNVLNRAKTTNTPWFGTTTPGTAANSNVRTIGNTLPFPAPPSLAYPDLGLTYTWSPPTANCTTPSASATGLVIGGTNTTLNSFVGNSFTPATPSSTHYLVLRSLVNTPPTAAEVINGGYWIAGNTIATTYTVVSAAPAAVTTFNQAGLTPGTTYYYWVIPYNDTCIGAPFYRLTNILTASATTCTPTAAATAATSINGNGFTLNWNDVPIATDYRIDISTNATFTNILPAYNNLSVGLVNSLTVSDLPTATNYWYRVRAIGPGPCAINSNVINVGLLPCGYYNIPYTQNFDTAPLGGLAPCFTRVNDNADVIQWGVQGVSFASSPRAMFIAQNPTADMNDWFFMPGLNLTGGTSYRLFFRYNTNAAGTFFENLRVRLGNSQDVAGMNVTLLDLLNINNTSFQVASVDFTPVSTGIYYIGFHGFSFAAQSFIAIDDISVTISPTCFEPTDIQVVSVTNNSASISWTASVPPPSNGYQYYYSASPTPPTAATVPSGSVGAGVTTATITGLTASSFYYLWVRGFCGGVDRSIWSEVQTFTTECNTPLVTASSGGSRCGVGTLNLSATPNSGSFIEWYDVPTDGLSIFTGNNFITPTLSTSTVYYVQAKAFGATAKAGPTSPATLGGTTEITTFPTSMSFDVLNSTILQAVDLFPLASGQSGEIVLRNSFNVTIATFPFTTTVTGGNTPQTIALNYPLPVGTYNLFIGSMPTSGLRSNSSGALYPYVSSVAQITGNPIDNTFYYFFYNWKFTTECVSPRIAVNAMVALPPAFSLSSSAEVICNGETTPTVTVTGAGSYNTYTWSPNVGVSGSVGAGFEFNPTTTTTYTLTAAQTSGAFCTSVATLTVTVNPLPPAIAIVPVAATICENSIQPLSASVGSTTSTVVYSEDFNSSAPGWVAANTSVGGDFIASQWTLRTSPYNYGSPNWTNTFSSNDATTFFLANSDSQGETTVTRTTLTSPPIDLSVYVSASVSFWHWLRYVSGDVAQVLVSTDGTNWTVLQTFLSSQRAGSNWVQHTINLDAYIGNPNVQIRFNFQSNWGWAWGVDNFEVSAALSLEVLWSPDTELFTDAAATVPYVAGTPVGIVYAQPTSTRTYTATALGTNGCSTTEDILITVDPTPLGGTLSGSQVLCSDTSPTAITLSGYSGTIVRWESADDAAFTVNVATIANTTDTLTPAQMGVITSAKYFRAVIQSGVCPLAYSVVESVAFPTTIWNGTAWSNGLPDNTKRVVFAGNYTSSGDLQACSIEVQSGTVTVLANHNFIVNNQINVTGPPATTNFIFENNASLVQINDVVNTGPITYRRNSTPMVTYDYTYWSSPVANQTFGSFSPNTNAARFYLWNTAIYNWSNVSVASSFVAGIGYIIRAPGSIPFNAVTPTIYNGQFVGVPHNGDITVPIVVNGLNDRNLLGNPYPSAISADDFMDDPSNAGAVGGTIYFWTHNTPITNFQYTSNDYAVYNYTGGVGTQSATNSGINNTIPDGTIAAGQGFFMKCAGTGTAIFRNSMRLLGNNMQFFRMSGVPLTQTTANKNRLWLELSNHEGGFKQLLLGYVAGATNDYDFKYDGEVTEAGNPVSFYSVLNDKKLTIQGRALPFEVTDLHPLGYKSSSQGMYTVQLATFDGLFDEQNVYLEDKLLNTIHDLKTEPYVFLTEQGTFDDRFVLRFTNETLGVNPFDLQDVIVVKKDQAITVLASSNTVLDKVTLFDVRGRFIAANEKINAHTTTFEDLNLANQIVLVQIVDVNGNSVTKKVVF</sequence>
<feature type="domain" description="Fibronectin type-III" evidence="2">
    <location>
        <begin position="667"/>
        <end position="762"/>
    </location>
</feature>
<dbReference type="OrthoDB" id="1652165at2"/>
<gene>
    <name evidence="3" type="ORF">B0I10_1121</name>
</gene>
<accession>A0A328WUD5</accession>
<dbReference type="InterPro" id="IPR044023">
    <property type="entry name" value="Ig_7"/>
</dbReference>
<keyword evidence="4" id="KW-1185">Reference proteome</keyword>
<proteinExistence type="predicted"/>
<dbReference type="Gene3D" id="2.60.120.200">
    <property type="match status" value="2"/>
</dbReference>
<keyword evidence="1" id="KW-0732">Signal</keyword>
<dbReference type="EMBL" id="QLSV01000012">
    <property type="protein sequence ID" value="RAR46988.1"/>
    <property type="molecule type" value="Genomic_DNA"/>
</dbReference>
<reference evidence="3 4" key="1">
    <citation type="submission" date="2018-06" db="EMBL/GenBank/DDBJ databases">
        <title>Genomic Encyclopedia of Type Strains, Phase III (KMG-III): the genomes of soil and plant-associated and newly described type strains.</title>
        <authorList>
            <person name="Whitman W."/>
        </authorList>
    </citation>
    <scope>NUCLEOTIDE SEQUENCE [LARGE SCALE GENOMIC DNA]</scope>
    <source>
        <strain evidence="3 4">CGMCC 1.12504</strain>
    </source>
</reference>
<dbReference type="GO" id="GO:0005975">
    <property type="term" value="P:carbohydrate metabolic process"/>
    <property type="evidence" value="ECO:0007669"/>
    <property type="project" value="UniProtKB-ARBA"/>
</dbReference>
<comment type="caution">
    <text evidence="3">The sequence shown here is derived from an EMBL/GenBank/DDBJ whole genome shotgun (WGS) entry which is preliminary data.</text>
</comment>
<organism evidence="3 4">
    <name type="scientific">Flavobacterium lacus</name>
    <dbReference type="NCBI Taxonomy" id="1353778"/>
    <lineage>
        <taxon>Bacteria</taxon>
        <taxon>Pseudomonadati</taxon>
        <taxon>Bacteroidota</taxon>
        <taxon>Flavobacteriia</taxon>
        <taxon>Flavobacteriales</taxon>
        <taxon>Flavobacteriaceae</taxon>
        <taxon>Flavobacterium</taxon>
    </lineage>
</organism>
<feature type="signal peptide" evidence="1">
    <location>
        <begin position="1"/>
        <end position="40"/>
    </location>
</feature>
<dbReference type="SUPFAM" id="SSF49265">
    <property type="entry name" value="Fibronectin type III"/>
    <property type="match status" value="2"/>
</dbReference>
<name>A0A328WUD5_9FLAO</name>
<dbReference type="Proteomes" id="UP000249518">
    <property type="component" value="Unassembled WGS sequence"/>
</dbReference>
<evidence type="ECO:0000313" key="3">
    <source>
        <dbReference type="EMBL" id="RAR46988.1"/>
    </source>
</evidence>
<dbReference type="NCBIfam" id="NF033708">
    <property type="entry name" value="T9SS_Cterm_ChiA"/>
    <property type="match status" value="1"/>
</dbReference>
<dbReference type="RefSeq" id="WP_146740352.1">
    <property type="nucleotide sequence ID" value="NZ_QLSV01000012.1"/>
</dbReference>
<evidence type="ECO:0000256" key="1">
    <source>
        <dbReference type="SAM" id="SignalP"/>
    </source>
</evidence>
<protein>
    <recommendedName>
        <fullName evidence="2">Fibronectin type-III domain-containing protein</fullName>
    </recommendedName>
</protein>
<dbReference type="GO" id="GO:0004553">
    <property type="term" value="F:hydrolase activity, hydrolyzing O-glycosyl compounds"/>
    <property type="evidence" value="ECO:0007669"/>
    <property type="project" value="UniProtKB-ARBA"/>
</dbReference>
<dbReference type="Pfam" id="PF19081">
    <property type="entry name" value="Ig_7"/>
    <property type="match status" value="1"/>
</dbReference>
<dbReference type="InterPro" id="IPR003961">
    <property type="entry name" value="FN3_dom"/>
</dbReference>
<evidence type="ECO:0000313" key="4">
    <source>
        <dbReference type="Proteomes" id="UP000249518"/>
    </source>
</evidence>
<dbReference type="CDD" id="cd00063">
    <property type="entry name" value="FN3"/>
    <property type="match status" value="1"/>
</dbReference>
<feature type="chain" id="PRO_5016280277" description="Fibronectin type-III domain-containing protein" evidence="1">
    <location>
        <begin position="41"/>
        <end position="1965"/>
    </location>
</feature>
<dbReference type="SMART" id="SM00060">
    <property type="entry name" value="FN3"/>
    <property type="match status" value="2"/>
</dbReference>
<dbReference type="Pfam" id="PF00041">
    <property type="entry name" value="fn3"/>
    <property type="match status" value="1"/>
</dbReference>
<dbReference type="NCBIfam" id="NF038128">
    <property type="entry name" value="choice_anch_J"/>
    <property type="match status" value="1"/>
</dbReference>
<dbReference type="SUPFAM" id="SSF49899">
    <property type="entry name" value="Concanavalin A-like lectins/glucanases"/>
    <property type="match status" value="1"/>
</dbReference>